<evidence type="ECO:0008006" key="4">
    <source>
        <dbReference type="Google" id="ProtNLM"/>
    </source>
</evidence>
<feature type="chain" id="PRO_5022892661" description="DUF4794 domain-containing protein" evidence="1">
    <location>
        <begin position="18"/>
        <end position="249"/>
    </location>
</feature>
<protein>
    <recommendedName>
        <fullName evidence="4">DUF4794 domain-containing protein</fullName>
    </recommendedName>
</protein>
<dbReference type="AlphaFoldDB" id="A0A5E4QN17"/>
<organism evidence="2 3">
    <name type="scientific">Leptidea sinapis</name>
    <dbReference type="NCBI Taxonomy" id="189913"/>
    <lineage>
        <taxon>Eukaryota</taxon>
        <taxon>Metazoa</taxon>
        <taxon>Ecdysozoa</taxon>
        <taxon>Arthropoda</taxon>
        <taxon>Hexapoda</taxon>
        <taxon>Insecta</taxon>
        <taxon>Pterygota</taxon>
        <taxon>Neoptera</taxon>
        <taxon>Endopterygota</taxon>
        <taxon>Lepidoptera</taxon>
        <taxon>Glossata</taxon>
        <taxon>Ditrysia</taxon>
        <taxon>Papilionoidea</taxon>
        <taxon>Pieridae</taxon>
        <taxon>Dismorphiinae</taxon>
        <taxon>Leptidea</taxon>
    </lineage>
</organism>
<sequence>MRVLVPILLLCVASSWSAKVTSTRSKTQHEKADKREQTVGNNGIEKRTPLLPTVSSAESPGIQYADTKASLPDRSPSQFAAPTTYEVSQPVPSQLAYAEHRLSLPTQNAIHDVQAPRFQKGNSENYPGQIILQQPYEATLAPQTPTSYPQQQIQYNQIQQNYAENQIAFSQEQNAQPVSYTPAPTGTTVYQTEQNQIKVEPTQVTIQPQQNIQQSTLIAENIMNVDILVSKTSRIYLVLNWYYDNEIKY</sequence>
<evidence type="ECO:0000313" key="3">
    <source>
        <dbReference type="Proteomes" id="UP000324832"/>
    </source>
</evidence>
<gene>
    <name evidence="2" type="ORF">LSINAPIS_LOCUS9377</name>
</gene>
<feature type="non-terminal residue" evidence="2">
    <location>
        <position position="249"/>
    </location>
</feature>
<evidence type="ECO:0000256" key="1">
    <source>
        <dbReference type="SAM" id="SignalP"/>
    </source>
</evidence>
<keyword evidence="3" id="KW-1185">Reference proteome</keyword>
<accession>A0A5E4QN17</accession>
<dbReference type="Proteomes" id="UP000324832">
    <property type="component" value="Unassembled WGS sequence"/>
</dbReference>
<dbReference type="EMBL" id="FZQP02003445">
    <property type="protein sequence ID" value="VVC98269.1"/>
    <property type="molecule type" value="Genomic_DNA"/>
</dbReference>
<proteinExistence type="predicted"/>
<name>A0A5E4QN17_9NEOP</name>
<feature type="signal peptide" evidence="1">
    <location>
        <begin position="1"/>
        <end position="17"/>
    </location>
</feature>
<reference evidence="2 3" key="1">
    <citation type="submission" date="2017-07" db="EMBL/GenBank/DDBJ databases">
        <authorList>
            <person name="Talla V."/>
            <person name="Backstrom N."/>
        </authorList>
    </citation>
    <scope>NUCLEOTIDE SEQUENCE [LARGE SCALE GENOMIC DNA]</scope>
</reference>
<evidence type="ECO:0000313" key="2">
    <source>
        <dbReference type="EMBL" id="VVC98269.1"/>
    </source>
</evidence>
<keyword evidence="1" id="KW-0732">Signal</keyword>